<reference evidence="1 2" key="1">
    <citation type="submission" date="2021-07" db="EMBL/GenBank/DDBJ databases">
        <title>Genome data of Colletotrichum spaethianum.</title>
        <authorList>
            <person name="Utami Y.D."/>
            <person name="Hiruma K."/>
        </authorList>
    </citation>
    <scope>NUCLEOTIDE SEQUENCE [LARGE SCALE GENOMIC DNA]</scope>
    <source>
        <strain evidence="1 2">MAFF 242679</strain>
    </source>
</reference>
<evidence type="ECO:0000313" key="1">
    <source>
        <dbReference type="EMBL" id="GJC88586.1"/>
    </source>
</evidence>
<sequence>MDPAPRVECGLYPSPIAPTASPRCHAVFSYGQAYWFHPGACGIDTYTIDLGPLNTVRPKIFLQQQFPANLPGLTTTSLKS</sequence>
<keyword evidence="2" id="KW-1185">Reference proteome</keyword>
<dbReference type="Proteomes" id="UP001055172">
    <property type="component" value="Unassembled WGS sequence"/>
</dbReference>
<proteinExistence type="predicted"/>
<name>A0AA37LYF2_9PEZI</name>
<organism evidence="1 2">
    <name type="scientific">Colletotrichum liriopes</name>
    <dbReference type="NCBI Taxonomy" id="708192"/>
    <lineage>
        <taxon>Eukaryota</taxon>
        <taxon>Fungi</taxon>
        <taxon>Dikarya</taxon>
        <taxon>Ascomycota</taxon>
        <taxon>Pezizomycotina</taxon>
        <taxon>Sordariomycetes</taxon>
        <taxon>Hypocreomycetidae</taxon>
        <taxon>Glomerellales</taxon>
        <taxon>Glomerellaceae</taxon>
        <taxon>Colletotrichum</taxon>
        <taxon>Colletotrichum spaethianum species complex</taxon>
    </lineage>
</organism>
<gene>
    <name evidence="1" type="ORF">ColLi_11424</name>
</gene>
<comment type="caution">
    <text evidence="1">The sequence shown here is derived from an EMBL/GenBank/DDBJ whole genome shotgun (WGS) entry which is preliminary data.</text>
</comment>
<accession>A0AA37LYF2</accession>
<protein>
    <submittedName>
        <fullName evidence="1">Uncharacterized protein</fullName>
    </submittedName>
</protein>
<evidence type="ECO:0000313" key="2">
    <source>
        <dbReference type="Proteomes" id="UP001055172"/>
    </source>
</evidence>
<dbReference type="EMBL" id="BPPX01000034">
    <property type="protein sequence ID" value="GJC88586.1"/>
    <property type="molecule type" value="Genomic_DNA"/>
</dbReference>
<dbReference type="AlphaFoldDB" id="A0AA37LYF2"/>